<dbReference type="GO" id="GO:0015074">
    <property type="term" value="P:DNA integration"/>
    <property type="evidence" value="ECO:0007669"/>
    <property type="project" value="InterPro"/>
</dbReference>
<dbReference type="Gene3D" id="1.10.443.10">
    <property type="entry name" value="Intergrase catalytic core"/>
    <property type="match status" value="1"/>
</dbReference>
<dbReference type="PANTHER" id="PTHR37844">
    <property type="entry name" value="SER/THR PROTEIN PHOSPHATASE SUPERFAMILY (AFU_ORTHOLOGUE AFUA_1G14840)"/>
    <property type="match status" value="1"/>
</dbReference>
<dbReference type="InterPro" id="IPR029052">
    <property type="entry name" value="Metallo-depent_PP-like"/>
</dbReference>
<dbReference type="Pfam" id="PF00589">
    <property type="entry name" value="Phage_integrase"/>
    <property type="match status" value="1"/>
</dbReference>
<organism evidence="3 4">
    <name type="scientific">Spiribacter salinus</name>
    <dbReference type="NCBI Taxonomy" id="1335746"/>
    <lineage>
        <taxon>Bacteria</taxon>
        <taxon>Pseudomonadati</taxon>
        <taxon>Pseudomonadota</taxon>
        <taxon>Gammaproteobacteria</taxon>
        <taxon>Chromatiales</taxon>
        <taxon>Ectothiorhodospiraceae</taxon>
        <taxon>Spiribacter</taxon>
    </lineage>
</organism>
<dbReference type="PANTHER" id="PTHR37844:SF2">
    <property type="entry name" value="SER_THR PROTEIN PHOSPHATASE SUPERFAMILY (AFU_ORTHOLOGUE AFUA_1G14840)"/>
    <property type="match status" value="1"/>
</dbReference>
<dbReference type="InterPro" id="IPR013762">
    <property type="entry name" value="Integrase-like_cat_sf"/>
</dbReference>
<dbReference type="Gene3D" id="3.60.21.10">
    <property type="match status" value="1"/>
</dbReference>
<dbReference type="SUPFAM" id="SSF56300">
    <property type="entry name" value="Metallo-dependent phosphatases"/>
    <property type="match status" value="1"/>
</dbReference>
<keyword evidence="1" id="KW-0233">DNA recombination</keyword>
<evidence type="ECO:0000313" key="3">
    <source>
        <dbReference type="EMBL" id="TQE94464.1"/>
    </source>
</evidence>
<dbReference type="SUPFAM" id="SSF56349">
    <property type="entry name" value="DNA breaking-rejoining enzymes"/>
    <property type="match status" value="1"/>
</dbReference>
<evidence type="ECO:0000313" key="4">
    <source>
        <dbReference type="Proteomes" id="UP000315400"/>
    </source>
</evidence>
<comment type="caution">
    <text evidence="3">The sequence shown here is derived from an EMBL/GenBank/DDBJ whole genome shotgun (WGS) entry which is preliminary data.</text>
</comment>
<dbReference type="GO" id="GO:0016787">
    <property type="term" value="F:hydrolase activity"/>
    <property type="evidence" value="ECO:0007669"/>
    <property type="project" value="InterPro"/>
</dbReference>
<dbReference type="AlphaFoldDB" id="A0A540VCG9"/>
<dbReference type="PROSITE" id="PS51898">
    <property type="entry name" value="TYR_RECOMBINASE"/>
    <property type="match status" value="1"/>
</dbReference>
<evidence type="ECO:0000259" key="2">
    <source>
        <dbReference type="PROSITE" id="PS51898"/>
    </source>
</evidence>
<protein>
    <submittedName>
        <fullName evidence="3">Tyrosine-type recombinase/integrase</fullName>
    </submittedName>
</protein>
<sequence length="354" mass="40012">MIAGDLTDKPRVRWKYAIRHLARHIDPGRIHIIPGNHGYYDFQLDRDHRLAGIADEEGAHLGQKAEVAVAGVRFLCCSLWTDFDLAGDAKDAQVVARERMNDYRYIRNAGAVYRKIRPHETVRVHQDHLAWLEDRLARPLPGRTVVITHHCPHPQLVRGFPGELGPVFGSDLTGIIRQYQPDAWLFGHTHHRAEILEGQTSIRNVSPGYMQFRTEPRKLPIVLSAEDVTKVLIAAPGPGLKYRAALSISYGAGLRASEVCNLKISDIDSDRMLIHVEQGKGKKDRKVMLSPGLLELLRAWWREARPEGWLFPGQPKITPISSRQLNRAFTSAKHVAGIKQTTTLHTLRHSFSMF</sequence>
<dbReference type="Pfam" id="PF00149">
    <property type="entry name" value="Metallophos"/>
    <property type="match status" value="1"/>
</dbReference>
<accession>A0A540VCG9</accession>
<feature type="domain" description="Tyr recombinase" evidence="2">
    <location>
        <begin position="218"/>
        <end position="354"/>
    </location>
</feature>
<evidence type="ECO:0000256" key="1">
    <source>
        <dbReference type="ARBA" id="ARBA00023172"/>
    </source>
</evidence>
<name>A0A540VCG9_9GAMM</name>
<gene>
    <name evidence="3" type="ORF">FKY71_17625</name>
</gene>
<dbReference type="GO" id="GO:0006310">
    <property type="term" value="P:DNA recombination"/>
    <property type="evidence" value="ECO:0007669"/>
    <property type="project" value="UniProtKB-KW"/>
</dbReference>
<dbReference type="GO" id="GO:0003677">
    <property type="term" value="F:DNA binding"/>
    <property type="evidence" value="ECO:0007669"/>
    <property type="project" value="InterPro"/>
</dbReference>
<dbReference type="InterPro" id="IPR011010">
    <property type="entry name" value="DNA_brk_join_enz"/>
</dbReference>
<reference evidence="3 4" key="1">
    <citation type="submission" date="2019-06" db="EMBL/GenBank/DDBJ databases">
        <title>Metagenome assembled Genome of Spiribacter salinus SL48-SHIP from the microbial mat of Salt Lake 48 (Novosibirsk region, Russia).</title>
        <authorList>
            <person name="Shipova A."/>
            <person name="Rozanov A.S."/>
            <person name="Bryanskaya A.V."/>
            <person name="Peltek S.E."/>
        </authorList>
    </citation>
    <scope>NUCLEOTIDE SEQUENCE [LARGE SCALE GENOMIC DNA]</scope>
    <source>
        <strain evidence="3">SL48-SHIP-2</strain>
    </source>
</reference>
<proteinExistence type="predicted"/>
<dbReference type="InterPro" id="IPR004843">
    <property type="entry name" value="Calcineurin-like_PHP"/>
</dbReference>
<dbReference type="EMBL" id="VIFK01000421">
    <property type="protein sequence ID" value="TQE94464.1"/>
    <property type="molecule type" value="Genomic_DNA"/>
</dbReference>
<dbReference type="InterPro" id="IPR002104">
    <property type="entry name" value="Integrase_catalytic"/>
</dbReference>
<dbReference type="Proteomes" id="UP000315400">
    <property type="component" value="Unassembled WGS sequence"/>
</dbReference>